<evidence type="ECO:0000313" key="2">
    <source>
        <dbReference type="EMBL" id="GAA0186496.1"/>
    </source>
</evidence>
<accession>A0AAV3S2L3</accession>
<protein>
    <submittedName>
        <fullName evidence="2">Uncharacterized protein</fullName>
    </submittedName>
</protein>
<feature type="compositionally biased region" description="Polar residues" evidence="1">
    <location>
        <begin position="127"/>
        <end position="147"/>
    </location>
</feature>
<evidence type="ECO:0000313" key="3">
    <source>
        <dbReference type="Proteomes" id="UP001454036"/>
    </source>
</evidence>
<gene>
    <name evidence="2" type="ORF">LIER_33784</name>
</gene>
<dbReference type="Proteomes" id="UP001454036">
    <property type="component" value="Unassembled WGS sequence"/>
</dbReference>
<reference evidence="2 3" key="1">
    <citation type="submission" date="2024-01" db="EMBL/GenBank/DDBJ databases">
        <title>The complete chloroplast genome sequence of Lithospermum erythrorhizon: insights into the phylogenetic relationship among Boraginaceae species and the maternal lineages of purple gromwells.</title>
        <authorList>
            <person name="Okada T."/>
            <person name="Watanabe K."/>
        </authorList>
    </citation>
    <scope>NUCLEOTIDE SEQUENCE [LARGE SCALE GENOMIC DNA]</scope>
</reference>
<keyword evidence="3" id="KW-1185">Reference proteome</keyword>
<dbReference type="EMBL" id="BAABME010013754">
    <property type="protein sequence ID" value="GAA0186496.1"/>
    <property type="molecule type" value="Genomic_DNA"/>
</dbReference>
<sequence length="147" mass="16311">MQKLAFRLEESQRGSDTLIKIQAEEDVNSTMVAKPPIAHGREDANQVRPTYHPVTYMASSANISQQGMKVEIIAHVDPRAKVQSINKTGRSIAVMTREYNGGSDQLKDQARECESAMAAKHRVQMGWRSTNSTISTPSLPSQDTVHF</sequence>
<organism evidence="2 3">
    <name type="scientific">Lithospermum erythrorhizon</name>
    <name type="common">Purple gromwell</name>
    <name type="synonym">Lithospermum officinale var. erythrorhizon</name>
    <dbReference type="NCBI Taxonomy" id="34254"/>
    <lineage>
        <taxon>Eukaryota</taxon>
        <taxon>Viridiplantae</taxon>
        <taxon>Streptophyta</taxon>
        <taxon>Embryophyta</taxon>
        <taxon>Tracheophyta</taxon>
        <taxon>Spermatophyta</taxon>
        <taxon>Magnoliopsida</taxon>
        <taxon>eudicotyledons</taxon>
        <taxon>Gunneridae</taxon>
        <taxon>Pentapetalae</taxon>
        <taxon>asterids</taxon>
        <taxon>lamiids</taxon>
        <taxon>Boraginales</taxon>
        <taxon>Boraginaceae</taxon>
        <taxon>Boraginoideae</taxon>
        <taxon>Lithospermeae</taxon>
        <taxon>Lithospermum</taxon>
    </lineage>
</organism>
<name>A0AAV3S2L3_LITER</name>
<evidence type="ECO:0000256" key="1">
    <source>
        <dbReference type="SAM" id="MobiDB-lite"/>
    </source>
</evidence>
<comment type="caution">
    <text evidence="2">The sequence shown here is derived from an EMBL/GenBank/DDBJ whole genome shotgun (WGS) entry which is preliminary data.</text>
</comment>
<proteinExistence type="predicted"/>
<feature type="region of interest" description="Disordered" evidence="1">
    <location>
        <begin position="126"/>
        <end position="147"/>
    </location>
</feature>
<dbReference type="AlphaFoldDB" id="A0AAV3S2L3"/>